<dbReference type="InterPro" id="IPR002583">
    <property type="entry name" value="Ribosomal_bS20"/>
</dbReference>
<dbReference type="PANTHER" id="PTHR33398:SF1">
    <property type="entry name" value="SMALL RIBOSOMAL SUBUNIT PROTEIN BS20C"/>
    <property type="match status" value="1"/>
</dbReference>
<evidence type="ECO:0000256" key="5">
    <source>
        <dbReference type="ARBA" id="ARBA00023274"/>
    </source>
</evidence>
<keyword evidence="3 7" id="KW-0694">RNA-binding</keyword>
<name>A0A1F5PXH6_9BACT</name>
<protein>
    <recommendedName>
        <fullName evidence="6 7">Small ribosomal subunit protein bS20</fullName>
    </recommendedName>
</protein>
<comment type="caution">
    <text evidence="8">The sequence shown here is derived from an EMBL/GenBank/DDBJ whole genome shotgun (WGS) entry which is preliminary data.</text>
</comment>
<dbReference type="STRING" id="1817841.A3B10_00140"/>
<dbReference type="GO" id="GO:0006412">
    <property type="term" value="P:translation"/>
    <property type="evidence" value="ECO:0007669"/>
    <property type="project" value="UniProtKB-UniRule"/>
</dbReference>
<dbReference type="Pfam" id="PF01649">
    <property type="entry name" value="Ribosomal_S20p"/>
    <property type="match status" value="1"/>
</dbReference>
<dbReference type="GO" id="GO:0015935">
    <property type="term" value="C:small ribosomal subunit"/>
    <property type="evidence" value="ECO:0007669"/>
    <property type="project" value="TreeGrafter"/>
</dbReference>
<evidence type="ECO:0000256" key="4">
    <source>
        <dbReference type="ARBA" id="ARBA00022980"/>
    </source>
</evidence>
<reference evidence="8 9" key="1">
    <citation type="journal article" date="2016" name="Nat. Commun.">
        <title>Thousands of microbial genomes shed light on interconnected biogeochemical processes in an aquifer system.</title>
        <authorList>
            <person name="Anantharaman K."/>
            <person name="Brown C.T."/>
            <person name="Hug L.A."/>
            <person name="Sharon I."/>
            <person name="Castelle C.J."/>
            <person name="Probst A.J."/>
            <person name="Thomas B.C."/>
            <person name="Singh A."/>
            <person name="Wilkins M.J."/>
            <person name="Karaoz U."/>
            <person name="Brodie E.L."/>
            <person name="Williams K.H."/>
            <person name="Hubbard S.S."/>
            <person name="Banfield J.F."/>
        </authorList>
    </citation>
    <scope>NUCLEOTIDE SEQUENCE [LARGE SCALE GENOMIC DNA]</scope>
</reference>
<evidence type="ECO:0000256" key="7">
    <source>
        <dbReference type="HAMAP-Rule" id="MF_00500"/>
    </source>
</evidence>
<dbReference type="Gene3D" id="1.20.58.110">
    <property type="entry name" value="Ribosomal protein S20"/>
    <property type="match status" value="1"/>
</dbReference>
<accession>A0A1F5PXH6</accession>
<keyword evidence="4 7" id="KW-0689">Ribosomal protein</keyword>
<dbReference type="InterPro" id="IPR036510">
    <property type="entry name" value="Ribosomal_bS20_sf"/>
</dbReference>
<sequence>MPNTKSAMKAVRQNLKRRVTNLKALETIRKAIKQVHKAATKADGTKALTAAFAALDKAAKKNIIHKNNASRKKSRLSRMVAKLK</sequence>
<dbReference type="GO" id="GO:0005829">
    <property type="term" value="C:cytosol"/>
    <property type="evidence" value="ECO:0007669"/>
    <property type="project" value="TreeGrafter"/>
</dbReference>
<comment type="function">
    <text evidence="7">Binds directly to 16S ribosomal RNA.</text>
</comment>
<gene>
    <name evidence="7" type="primary">rpsT</name>
    <name evidence="8" type="ORF">A3B10_00140</name>
</gene>
<evidence type="ECO:0000313" key="9">
    <source>
        <dbReference type="Proteomes" id="UP000177281"/>
    </source>
</evidence>
<dbReference type="AlphaFoldDB" id="A0A1F5PXH6"/>
<evidence type="ECO:0000256" key="2">
    <source>
        <dbReference type="ARBA" id="ARBA00022730"/>
    </source>
</evidence>
<dbReference type="HAMAP" id="MF_00500">
    <property type="entry name" value="Ribosomal_bS20"/>
    <property type="match status" value="1"/>
</dbReference>
<evidence type="ECO:0000313" key="8">
    <source>
        <dbReference type="EMBL" id="OGE94557.1"/>
    </source>
</evidence>
<dbReference type="EMBL" id="MFFB01000013">
    <property type="protein sequence ID" value="OGE94557.1"/>
    <property type="molecule type" value="Genomic_DNA"/>
</dbReference>
<dbReference type="GO" id="GO:0003735">
    <property type="term" value="F:structural constituent of ribosome"/>
    <property type="evidence" value="ECO:0007669"/>
    <property type="project" value="InterPro"/>
</dbReference>
<dbReference type="GO" id="GO:0070181">
    <property type="term" value="F:small ribosomal subunit rRNA binding"/>
    <property type="evidence" value="ECO:0007669"/>
    <property type="project" value="TreeGrafter"/>
</dbReference>
<dbReference type="SUPFAM" id="SSF46992">
    <property type="entry name" value="Ribosomal protein S20"/>
    <property type="match status" value="1"/>
</dbReference>
<evidence type="ECO:0000256" key="6">
    <source>
        <dbReference type="ARBA" id="ARBA00035136"/>
    </source>
</evidence>
<keyword evidence="2 7" id="KW-0699">rRNA-binding</keyword>
<dbReference type="NCBIfam" id="TIGR00029">
    <property type="entry name" value="S20"/>
    <property type="match status" value="1"/>
</dbReference>
<evidence type="ECO:0000256" key="1">
    <source>
        <dbReference type="ARBA" id="ARBA00007634"/>
    </source>
</evidence>
<keyword evidence="5 7" id="KW-0687">Ribonucleoprotein</keyword>
<dbReference type="Proteomes" id="UP000177281">
    <property type="component" value="Unassembled WGS sequence"/>
</dbReference>
<dbReference type="PANTHER" id="PTHR33398">
    <property type="entry name" value="30S RIBOSOMAL PROTEIN S20"/>
    <property type="match status" value="1"/>
</dbReference>
<comment type="similarity">
    <text evidence="1 7">Belongs to the bacterial ribosomal protein bS20 family.</text>
</comment>
<evidence type="ECO:0000256" key="3">
    <source>
        <dbReference type="ARBA" id="ARBA00022884"/>
    </source>
</evidence>
<proteinExistence type="inferred from homology"/>
<organism evidence="8 9">
    <name type="scientific">Candidatus Doudnabacteria bacterium RIFCSPLOWO2_01_FULL_44_21</name>
    <dbReference type="NCBI Taxonomy" id="1817841"/>
    <lineage>
        <taxon>Bacteria</taxon>
        <taxon>Candidatus Doudnaibacteriota</taxon>
    </lineage>
</organism>